<dbReference type="Pfam" id="PF13581">
    <property type="entry name" value="HATPase_c_2"/>
    <property type="match status" value="1"/>
</dbReference>
<dbReference type="AlphaFoldDB" id="A0A9D1NB61"/>
<dbReference type="EMBL" id="DVOE01000086">
    <property type="protein sequence ID" value="HIU99312.1"/>
    <property type="molecule type" value="Genomic_DNA"/>
</dbReference>
<dbReference type="InterPro" id="IPR003594">
    <property type="entry name" value="HATPase_dom"/>
</dbReference>
<reference evidence="2" key="1">
    <citation type="submission" date="2020-10" db="EMBL/GenBank/DDBJ databases">
        <authorList>
            <person name="Gilroy R."/>
        </authorList>
    </citation>
    <scope>NUCLEOTIDE SEQUENCE</scope>
    <source>
        <strain evidence="2">10406</strain>
    </source>
</reference>
<name>A0A9D1NB61_9FIRM</name>
<keyword evidence="2" id="KW-0067">ATP-binding</keyword>
<dbReference type="Gene3D" id="3.30.565.10">
    <property type="entry name" value="Histidine kinase-like ATPase, C-terminal domain"/>
    <property type="match status" value="1"/>
</dbReference>
<sequence length="143" mass="15250">MPEACIHQEYAVSGNNFASAGSASEEVKSTLKKLGVASSDIRRVAIAMYEGEINMVIHAGGGRAIVDIYLDRAEIVLEDHGKGIENVELAMTPGWSTAPEDIRALGFGAGMGLPNMKKYTDEFVIESEVGVGTTVRMTIRFGG</sequence>
<dbReference type="SUPFAM" id="SSF55874">
    <property type="entry name" value="ATPase domain of HSP90 chaperone/DNA topoisomerase II/histidine kinase"/>
    <property type="match status" value="1"/>
</dbReference>
<organism evidence="2 3">
    <name type="scientific">Candidatus Limadaptatus stercoripullorum</name>
    <dbReference type="NCBI Taxonomy" id="2840846"/>
    <lineage>
        <taxon>Bacteria</taxon>
        <taxon>Bacillati</taxon>
        <taxon>Bacillota</taxon>
        <taxon>Clostridia</taxon>
        <taxon>Eubacteriales</taxon>
        <taxon>Candidatus Limadaptatus</taxon>
    </lineage>
</organism>
<evidence type="ECO:0000313" key="3">
    <source>
        <dbReference type="Proteomes" id="UP000886857"/>
    </source>
</evidence>
<comment type="caution">
    <text evidence="2">The sequence shown here is derived from an EMBL/GenBank/DDBJ whole genome shotgun (WGS) entry which is preliminary data.</text>
</comment>
<accession>A0A9D1NB61</accession>
<protein>
    <submittedName>
        <fullName evidence="2">ATP-binding protein</fullName>
    </submittedName>
</protein>
<dbReference type="InterPro" id="IPR036890">
    <property type="entry name" value="HATPase_C_sf"/>
</dbReference>
<evidence type="ECO:0000259" key="1">
    <source>
        <dbReference type="Pfam" id="PF13581"/>
    </source>
</evidence>
<evidence type="ECO:0000313" key="2">
    <source>
        <dbReference type="EMBL" id="HIU99312.1"/>
    </source>
</evidence>
<dbReference type="GO" id="GO:0005524">
    <property type="term" value="F:ATP binding"/>
    <property type="evidence" value="ECO:0007669"/>
    <property type="project" value="UniProtKB-KW"/>
</dbReference>
<keyword evidence="2" id="KW-0547">Nucleotide-binding</keyword>
<dbReference type="Proteomes" id="UP000886857">
    <property type="component" value="Unassembled WGS sequence"/>
</dbReference>
<feature type="domain" description="Histidine kinase/HSP90-like ATPase" evidence="1">
    <location>
        <begin position="22"/>
        <end position="139"/>
    </location>
</feature>
<proteinExistence type="predicted"/>
<reference evidence="2" key="2">
    <citation type="journal article" date="2021" name="PeerJ">
        <title>Extensive microbial diversity within the chicken gut microbiome revealed by metagenomics and culture.</title>
        <authorList>
            <person name="Gilroy R."/>
            <person name="Ravi A."/>
            <person name="Getino M."/>
            <person name="Pursley I."/>
            <person name="Horton D.L."/>
            <person name="Alikhan N.F."/>
            <person name="Baker D."/>
            <person name="Gharbi K."/>
            <person name="Hall N."/>
            <person name="Watson M."/>
            <person name="Adriaenssens E.M."/>
            <person name="Foster-Nyarko E."/>
            <person name="Jarju S."/>
            <person name="Secka A."/>
            <person name="Antonio M."/>
            <person name="Oren A."/>
            <person name="Chaudhuri R.R."/>
            <person name="La Ragione R."/>
            <person name="Hildebrand F."/>
            <person name="Pallen M.J."/>
        </authorList>
    </citation>
    <scope>NUCLEOTIDE SEQUENCE</scope>
    <source>
        <strain evidence="2">10406</strain>
    </source>
</reference>
<gene>
    <name evidence="2" type="ORF">IAC73_05680</name>
</gene>